<organism evidence="5 6">
    <name type="scientific">Stenotrophomonas aracearum</name>
    <dbReference type="NCBI Taxonomy" id="3003272"/>
    <lineage>
        <taxon>Bacteria</taxon>
        <taxon>Pseudomonadati</taxon>
        <taxon>Pseudomonadota</taxon>
        <taxon>Gammaproteobacteria</taxon>
        <taxon>Lysobacterales</taxon>
        <taxon>Lysobacteraceae</taxon>
        <taxon>Stenotrophomonas</taxon>
    </lineage>
</organism>
<dbReference type="PROSITE" id="PS00041">
    <property type="entry name" value="HTH_ARAC_FAMILY_1"/>
    <property type="match status" value="1"/>
</dbReference>
<dbReference type="PROSITE" id="PS01124">
    <property type="entry name" value="HTH_ARAC_FAMILY_2"/>
    <property type="match status" value="1"/>
</dbReference>
<reference evidence="5 6" key="1">
    <citation type="submission" date="2022-12" db="EMBL/GenBank/DDBJ databases">
        <title>Two new species, Stenotrophomonas aracearum and Stenotrophomonas oahuensis, isolated from Anthurium (Araceae family) in Hawaii.</title>
        <authorList>
            <person name="Chunag S.C."/>
            <person name="Dobhal S."/>
            <person name="Alvarez A."/>
            <person name="Arif M."/>
        </authorList>
    </citation>
    <scope>NUCLEOTIDE SEQUENCE [LARGE SCALE GENOMIC DNA]</scope>
    <source>
        <strain evidence="5 6">A5588</strain>
    </source>
</reference>
<protein>
    <submittedName>
        <fullName evidence="5">Helix-turn-helix domain-containing protein</fullName>
    </submittedName>
</protein>
<dbReference type="PANTHER" id="PTHR46796">
    <property type="entry name" value="HTH-TYPE TRANSCRIPTIONAL ACTIVATOR RHAS-RELATED"/>
    <property type="match status" value="1"/>
</dbReference>
<dbReference type="InterPro" id="IPR018062">
    <property type="entry name" value="HTH_AraC-typ_CS"/>
</dbReference>
<accession>A0ABY9YA28</accession>
<dbReference type="EMBL" id="CP115543">
    <property type="protein sequence ID" value="WNH47728.1"/>
    <property type="molecule type" value="Genomic_DNA"/>
</dbReference>
<keyword evidence="3" id="KW-0804">Transcription</keyword>
<dbReference type="RefSeq" id="WP_311182450.1">
    <property type="nucleotide sequence ID" value="NZ_CP115543.1"/>
</dbReference>
<feature type="domain" description="HTH araC/xylS-type" evidence="4">
    <location>
        <begin position="119"/>
        <end position="219"/>
    </location>
</feature>
<evidence type="ECO:0000259" key="4">
    <source>
        <dbReference type="PROSITE" id="PS01124"/>
    </source>
</evidence>
<evidence type="ECO:0000256" key="3">
    <source>
        <dbReference type="ARBA" id="ARBA00023163"/>
    </source>
</evidence>
<evidence type="ECO:0000256" key="1">
    <source>
        <dbReference type="ARBA" id="ARBA00023015"/>
    </source>
</evidence>
<keyword evidence="6" id="KW-1185">Reference proteome</keyword>
<dbReference type="InterPro" id="IPR018060">
    <property type="entry name" value="HTH_AraC"/>
</dbReference>
<dbReference type="Pfam" id="PF12833">
    <property type="entry name" value="HTH_18"/>
    <property type="match status" value="1"/>
</dbReference>
<gene>
    <name evidence="5" type="ORF">PDM28_13700</name>
</gene>
<evidence type="ECO:0000313" key="6">
    <source>
        <dbReference type="Proteomes" id="UP001305421"/>
    </source>
</evidence>
<dbReference type="Gene3D" id="1.10.10.60">
    <property type="entry name" value="Homeodomain-like"/>
    <property type="match status" value="1"/>
</dbReference>
<sequence>MHVIVNVGQAPVPISAGGQRVQLAAGERLLLAGLPLPRGTGLQAVALAGSGMARALAHYDHASGVQRPVAEPPPLCWAVPAALDVPDVAAAWLIGQLARGAGQDEDPPAACLLRHLARSESYGLMRFLLEEGGESTVAALAERYGLSSAQFHRRCRQVLGRPLKRELRIQRAARALLAYPGRARSFTYLAADHGYASLSHFCTDVKSLIGCSPLSVYRAVPTPNE</sequence>
<dbReference type="Proteomes" id="UP001305421">
    <property type="component" value="Chromosome"/>
</dbReference>
<dbReference type="SMART" id="SM00342">
    <property type="entry name" value="HTH_ARAC"/>
    <property type="match status" value="1"/>
</dbReference>
<dbReference type="InterPro" id="IPR050204">
    <property type="entry name" value="AraC_XylS_family_regulators"/>
</dbReference>
<keyword evidence="2" id="KW-0238">DNA-binding</keyword>
<evidence type="ECO:0000256" key="2">
    <source>
        <dbReference type="ARBA" id="ARBA00023125"/>
    </source>
</evidence>
<proteinExistence type="predicted"/>
<keyword evidence="1" id="KW-0805">Transcription regulation</keyword>
<name>A0ABY9YA28_9GAMM</name>
<evidence type="ECO:0000313" key="5">
    <source>
        <dbReference type="EMBL" id="WNH47728.1"/>
    </source>
</evidence>